<name>A0ABP6VEW6_9GAMM</name>
<evidence type="ECO:0000313" key="2">
    <source>
        <dbReference type="EMBL" id="GAA3533695.1"/>
    </source>
</evidence>
<sequence>MRLEQAQHRAGDAAPSTRPLKAETAFVDPQLERLFTQSLRRQLENLLQAVPLDEQQEQLREQMETLASTLLQDGQADHQQLVDLFAETASQLFRVYRQSELGEAQDTRQFFTRTGCVMAVKDAVHTCKDIYRVRAFIRGIDQAIRAQSTQGSAQPLHVLYPACGPFAPLLLPLIRHYKAQPQAGLRPLRITLIDIQEGAVQVLHNLIRDLDIEDYIEDVLCMDVMDYRPAQPVDLLVLEAMQRGFSREGHLSMARHLSRFLAADALMIPERIRVRAFLNEGQAEFVDQWQDAGYTHSSKVKPEAAATRVELGAILDLTLDSLRQLKEIQLGQGASVLECGRVQLPKDQPDLSHKLMLYCVEATTFGQEGVREYDSGISHPLPDTAVCIDFRPRAAEPDDLLLKSGDHIQFYYKLTGQPGFMPTWA</sequence>
<accession>A0ABP6VEW6</accession>
<comment type="caution">
    <text evidence="2">The sequence shown here is derived from an EMBL/GenBank/DDBJ whole genome shotgun (WGS) entry which is preliminary data.</text>
</comment>
<dbReference type="InterPro" id="IPR029063">
    <property type="entry name" value="SAM-dependent_MTases_sf"/>
</dbReference>
<reference evidence="3" key="1">
    <citation type="journal article" date="2019" name="Int. J. Syst. Evol. Microbiol.">
        <title>The Global Catalogue of Microorganisms (GCM) 10K type strain sequencing project: providing services to taxonomists for standard genome sequencing and annotation.</title>
        <authorList>
            <consortium name="The Broad Institute Genomics Platform"/>
            <consortium name="The Broad Institute Genome Sequencing Center for Infectious Disease"/>
            <person name="Wu L."/>
            <person name="Ma J."/>
        </authorList>
    </citation>
    <scope>NUCLEOTIDE SEQUENCE [LARGE SCALE GENOMIC DNA]</scope>
    <source>
        <strain evidence="3">JCM 17110</strain>
    </source>
</reference>
<feature type="region of interest" description="Disordered" evidence="1">
    <location>
        <begin position="1"/>
        <end position="21"/>
    </location>
</feature>
<dbReference type="EMBL" id="BAABCX010000001">
    <property type="protein sequence ID" value="GAA3533695.1"/>
    <property type="molecule type" value="Genomic_DNA"/>
</dbReference>
<dbReference type="Gene3D" id="3.40.50.150">
    <property type="entry name" value="Vaccinia Virus protein VP39"/>
    <property type="match status" value="1"/>
</dbReference>
<proteinExistence type="predicted"/>
<organism evidence="2 3">
    <name type="scientific">Zobellella aerophila</name>
    <dbReference type="NCBI Taxonomy" id="870480"/>
    <lineage>
        <taxon>Bacteria</taxon>
        <taxon>Pseudomonadati</taxon>
        <taxon>Pseudomonadota</taxon>
        <taxon>Gammaproteobacteria</taxon>
        <taxon>Aeromonadales</taxon>
        <taxon>Aeromonadaceae</taxon>
        <taxon>Zobellella</taxon>
    </lineage>
</organism>
<dbReference type="Proteomes" id="UP001500795">
    <property type="component" value="Unassembled WGS sequence"/>
</dbReference>
<gene>
    <name evidence="2" type="ORF">GCM10022394_11480</name>
</gene>
<dbReference type="SUPFAM" id="SSF53335">
    <property type="entry name" value="S-adenosyl-L-methionine-dependent methyltransferases"/>
    <property type="match status" value="1"/>
</dbReference>
<evidence type="ECO:0000256" key="1">
    <source>
        <dbReference type="SAM" id="MobiDB-lite"/>
    </source>
</evidence>
<evidence type="ECO:0000313" key="3">
    <source>
        <dbReference type="Proteomes" id="UP001500795"/>
    </source>
</evidence>
<keyword evidence="3" id="KW-1185">Reference proteome</keyword>
<feature type="compositionally biased region" description="Basic and acidic residues" evidence="1">
    <location>
        <begin position="1"/>
        <end position="11"/>
    </location>
</feature>
<dbReference type="RefSeq" id="WP_344955653.1">
    <property type="nucleotide sequence ID" value="NZ_BAABCX010000001.1"/>
</dbReference>
<protein>
    <submittedName>
        <fullName evidence="2">Uncharacterized protein</fullName>
    </submittedName>
</protein>